<feature type="domain" description="Multidrug resistance protein MdtA-like beta-barrel" evidence="6">
    <location>
        <begin position="210"/>
        <end position="292"/>
    </location>
</feature>
<dbReference type="Proteomes" id="UP001300692">
    <property type="component" value="Unassembled WGS sequence"/>
</dbReference>
<dbReference type="SUPFAM" id="SSF111369">
    <property type="entry name" value="HlyD-like secretion proteins"/>
    <property type="match status" value="1"/>
</dbReference>
<dbReference type="PANTHER" id="PTHR30158">
    <property type="entry name" value="ACRA/E-RELATED COMPONENT OF DRUG EFFLUX TRANSPORTER"/>
    <property type="match status" value="1"/>
</dbReference>
<gene>
    <name evidence="8" type="ORF">N7U62_11385</name>
</gene>
<dbReference type="RefSeq" id="WP_264138093.1">
    <property type="nucleotide sequence ID" value="NZ_JAOYOD010000001.1"/>
</dbReference>
<dbReference type="PANTHER" id="PTHR30158:SF23">
    <property type="entry name" value="MULTIDRUG RESISTANCE PROTEIN MEXA"/>
    <property type="match status" value="1"/>
</dbReference>
<dbReference type="InterPro" id="IPR006143">
    <property type="entry name" value="RND_pump_MFP"/>
</dbReference>
<dbReference type="PROSITE" id="PS51257">
    <property type="entry name" value="PROKAR_LIPOPROTEIN"/>
    <property type="match status" value="1"/>
</dbReference>
<dbReference type="InterPro" id="IPR058624">
    <property type="entry name" value="MdtA-like_HH"/>
</dbReference>
<proteinExistence type="inferred from homology"/>
<dbReference type="Gene3D" id="2.40.420.20">
    <property type="match status" value="1"/>
</dbReference>
<evidence type="ECO:0000259" key="7">
    <source>
        <dbReference type="Pfam" id="PF25989"/>
    </source>
</evidence>
<feature type="signal peptide" evidence="3">
    <location>
        <begin position="1"/>
        <end position="23"/>
    </location>
</feature>
<evidence type="ECO:0000313" key="9">
    <source>
        <dbReference type="Proteomes" id="UP001300692"/>
    </source>
</evidence>
<reference evidence="8 9" key="1">
    <citation type="submission" date="2022-10" db="EMBL/GenBank/DDBJ databases">
        <title>Comparative genomics and taxonomic characterization of three novel marine species of genus Reichenbachiella exhibiting antioxidant and polysaccharide degradation activities.</title>
        <authorList>
            <person name="Muhammad N."/>
            <person name="Lee Y.-J."/>
            <person name="Ko J."/>
            <person name="Kim S.-G."/>
        </authorList>
    </citation>
    <scope>NUCLEOTIDE SEQUENCE [LARGE SCALE GENOMIC DNA]</scope>
    <source>
        <strain evidence="8 9">ABR2-5</strain>
    </source>
</reference>
<evidence type="ECO:0000313" key="8">
    <source>
        <dbReference type="EMBL" id="MCV9387269.1"/>
    </source>
</evidence>
<dbReference type="NCBIfam" id="TIGR01730">
    <property type="entry name" value="RND_mfp"/>
    <property type="match status" value="1"/>
</dbReference>
<dbReference type="InterPro" id="IPR058637">
    <property type="entry name" value="YknX-like_C"/>
</dbReference>
<evidence type="ECO:0000256" key="1">
    <source>
        <dbReference type="ARBA" id="ARBA00009477"/>
    </source>
</evidence>
<feature type="coiled-coil region" evidence="2">
    <location>
        <begin position="105"/>
        <end position="170"/>
    </location>
</feature>
<feature type="domain" description="Multidrug resistance protein MdtA-like alpha-helical hairpin" evidence="4">
    <location>
        <begin position="105"/>
        <end position="174"/>
    </location>
</feature>
<evidence type="ECO:0000259" key="5">
    <source>
        <dbReference type="Pfam" id="PF25917"/>
    </source>
</evidence>
<evidence type="ECO:0000259" key="6">
    <source>
        <dbReference type="Pfam" id="PF25944"/>
    </source>
</evidence>
<organism evidence="8 9">
    <name type="scientific">Reichenbachiella ulvae</name>
    <dbReference type="NCBI Taxonomy" id="2980104"/>
    <lineage>
        <taxon>Bacteria</taxon>
        <taxon>Pseudomonadati</taxon>
        <taxon>Bacteroidota</taxon>
        <taxon>Cytophagia</taxon>
        <taxon>Cytophagales</taxon>
        <taxon>Reichenbachiellaceae</taxon>
        <taxon>Reichenbachiella</taxon>
    </lineage>
</organism>
<dbReference type="Gene3D" id="1.10.287.470">
    <property type="entry name" value="Helix hairpin bin"/>
    <property type="match status" value="1"/>
</dbReference>
<evidence type="ECO:0000256" key="2">
    <source>
        <dbReference type="SAM" id="Coils"/>
    </source>
</evidence>
<sequence>MKITSIFNPSNLLLAAVVFTAAACTGGNSAPRQQRAAATVTTVKVEAKEVTGLDSYPATVVPVKEVELRPQLSGYITKIFVEDGETVKKGQKLYEIDRTKYVAAYQQAKANVATAEANLARVEQDYKRYQSLQEQDAIASQQVDYAKADLKTAKAQVDAAKAQLSSASNDLNYSTVKAPFDGSIGIHKVRIGAQVSPGQPLLNTISSYDPMAVDFVINEKEIPRFNRLKKEDHSSDSLFSLAFGDNSDYPYPGRVIAIDRAVGRQTGTLTIRLGFPNPEKDLIPGMTVDVNVLNQDHGNQIAIPYKAVVEQMGEFFVYVDQNGQAHQQRVHLGSVVGKDIVIREGLKGGETLIVDGIQKLREGTPVEAAK</sequence>
<keyword evidence="2" id="KW-0175">Coiled coil</keyword>
<accession>A0ABT3CUI1</accession>
<comment type="similarity">
    <text evidence="1">Belongs to the membrane fusion protein (MFP) (TC 8.A.1) family.</text>
</comment>
<dbReference type="Gene3D" id="2.40.30.170">
    <property type="match status" value="1"/>
</dbReference>
<name>A0ABT3CUI1_9BACT</name>
<evidence type="ECO:0000259" key="4">
    <source>
        <dbReference type="Pfam" id="PF25876"/>
    </source>
</evidence>
<dbReference type="Gene3D" id="2.40.50.100">
    <property type="match status" value="1"/>
</dbReference>
<dbReference type="PRINTS" id="PR01490">
    <property type="entry name" value="RTXTOXIND"/>
</dbReference>
<feature type="chain" id="PRO_5045327511" evidence="3">
    <location>
        <begin position="24"/>
        <end position="370"/>
    </location>
</feature>
<keyword evidence="3" id="KW-0732">Signal</keyword>
<dbReference type="Pfam" id="PF25876">
    <property type="entry name" value="HH_MFP_RND"/>
    <property type="match status" value="1"/>
</dbReference>
<protein>
    <submittedName>
        <fullName evidence="8">Efflux RND transporter periplasmic adaptor subunit</fullName>
    </submittedName>
</protein>
<dbReference type="InterPro" id="IPR058625">
    <property type="entry name" value="MdtA-like_BSH"/>
</dbReference>
<dbReference type="Pfam" id="PF25917">
    <property type="entry name" value="BSH_RND"/>
    <property type="match status" value="1"/>
</dbReference>
<dbReference type="InterPro" id="IPR058626">
    <property type="entry name" value="MdtA-like_b-barrel"/>
</dbReference>
<feature type="domain" description="Multidrug resistance protein MdtA-like barrel-sandwich hybrid" evidence="5">
    <location>
        <begin position="65"/>
        <end position="202"/>
    </location>
</feature>
<dbReference type="Pfam" id="PF25944">
    <property type="entry name" value="Beta-barrel_RND"/>
    <property type="match status" value="1"/>
</dbReference>
<feature type="domain" description="YknX-like C-terminal permuted SH3-like" evidence="7">
    <location>
        <begin position="301"/>
        <end position="367"/>
    </location>
</feature>
<evidence type="ECO:0000256" key="3">
    <source>
        <dbReference type="SAM" id="SignalP"/>
    </source>
</evidence>
<comment type="caution">
    <text evidence="8">The sequence shown here is derived from an EMBL/GenBank/DDBJ whole genome shotgun (WGS) entry which is preliminary data.</text>
</comment>
<dbReference type="Pfam" id="PF25989">
    <property type="entry name" value="YknX_C"/>
    <property type="match status" value="1"/>
</dbReference>
<dbReference type="EMBL" id="JAOYOD010000001">
    <property type="protein sequence ID" value="MCV9387269.1"/>
    <property type="molecule type" value="Genomic_DNA"/>
</dbReference>
<keyword evidence="9" id="KW-1185">Reference proteome</keyword>